<comment type="caution">
    <text evidence="1">The sequence shown here is derived from an EMBL/GenBank/DDBJ whole genome shotgun (WGS) entry which is preliminary data.</text>
</comment>
<gene>
    <name evidence="1" type="ORF">A0H81_01420</name>
</gene>
<keyword evidence="2" id="KW-1185">Reference proteome</keyword>
<dbReference type="AlphaFoldDB" id="A0A1C7MVT3"/>
<protein>
    <submittedName>
        <fullName evidence="1">Uncharacterized protein</fullName>
    </submittedName>
</protein>
<dbReference type="STRING" id="5627.A0A1C7MVT3"/>
<name>A0A1C7MVT3_GRIFR</name>
<dbReference type="Proteomes" id="UP000092993">
    <property type="component" value="Unassembled WGS sequence"/>
</dbReference>
<evidence type="ECO:0000313" key="2">
    <source>
        <dbReference type="Proteomes" id="UP000092993"/>
    </source>
</evidence>
<accession>A0A1C7MVT3</accession>
<proteinExistence type="predicted"/>
<reference evidence="1 2" key="1">
    <citation type="submission" date="2016-03" db="EMBL/GenBank/DDBJ databases">
        <title>Whole genome sequencing of Grifola frondosa 9006-11.</title>
        <authorList>
            <person name="Min B."/>
            <person name="Park H."/>
            <person name="Kim J.-G."/>
            <person name="Cho H."/>
            <person name="Oh Y.-L."/>
            <person name="Kong W.-S."/>
            <person name="Choi I.-G."/>
        </authorList>
    </citation>
    <scope>NUCLEOTIDE SEQUENCE [LARGE SCALE GENOMIC DNA]</scope>
    <source>
        <strain evidence="1 2">9006-11</strain>
    </source>
</reference>
<dbReference type="EMBL" id="LUGG01000001">
    <property type="protein sequence ID" value="OBZ79174.1"/>
    <property type="molecule type" value="Genomic_DNA"/>
</dbReference>
<organism evidence="1 2">
    <name type="scientific">Grifola frondosa</name>
    <name type="common">Maitake</name>
    <name type="synonym">Polyporus frondosus</name>
    <dbReference type="NCBI Taxonomy" id="5627"/>
    <lineage>
        <taxon>Eukaryota</taxon>
        <taxon>Fungi</taxon>
        <taxon>Dikarya</taxon>
        <taxon>Basidiomycota</taxon>
        <taxon>Agaricomycotina</taxon>
        <taxon>Agaricomycetes</taxon>
        <taxon>Polyporales</taxon>
        <taxon>Grifolaceae</taxon>
        <taxon>Grifola</taxon>
    </lineage>
</organism>
<evidence type="ECO:0000313" key="1">
    <source>
        <dbReference type="EMBL" id="OBZ79174.1"/>
    </source>
</evidence>
<sequence>MSPPSSIGKSSEKARSRASDTITSISDDTFFSAGSGSNGSNTQTSIFYSMSSFTCALTGTEDGIRTGLIADETVELLSGSGTNITGPLSFRGTTSASMLCDSPSGSSGLHPLHLHRVVAWLDQEGCGGVARTLRFKMPRQA</sequence>